<dbReference type="Gene3D" id="2.60.40.1190">
    <property type="match status" value="1"/>
</dbReference>
<dbReference type="SUPFAM" id="SSF49344">
    <property type="entry name" value="CBD9-like"/>
    <property type="match status" value="1"/>
</dbReference>
<dbReference type="PROSITE" id="PS51257">
    <property type="entry name" value="PROKAR_LIPOPROTEIN"/>
    <property type="match status" value="1"/>
</dbReference>
<accession>A0A2V3PNK4</accession>
<dbReference type="Proteomes" id="UP000247973">
    <property type="component" value="Unassembled WGS sequence"/>
</dbReference>
<gene>
    <name evidence="3" type="ORF">CLV62_11954</name>
</gene>
<dbReference type="AlphaFoldDB" id="A0A2V3PNK4"/>
<dbReference type="EMBL" id="QICL01000019">
    <property type="protein sequence ID" value="PXV62512.1"/>
    <property type="molecule type" value="Genomic_DNA"/>
</dbReference>
<feature type="signal peptide" evidence="1">
    <location>
        <begin position="1"/>
        <end position="22"/>
    </location>
</feature>
<evidence type="ECO:0000313" key="3">
    <source>
        <dbReference type="EMBL" id="PXV62512.1"/>
    </source>
</evidence>
<name>A0A2V3PNK4_9BACT</name>
<reference evidence="3 4" key="1">
    <citation type="submission" date="2018-03" db="EMBL/GenBank/DDBJ databases">
        <title>Genomic Encyclopedia of Archaeal and Bacterial Type Strains, Phase II (KMG-II): from individual species to whole genera.</title>
        <authorList>
            <person name="Goeker M."/>
        </authorList>
    </citation>
    <scope>NUCLEOTIDE SEQUENCE [LARGE SCALE GENOMIC DNA]</scope>
    <source>
        <strain evidence="3 4">DSM 100214</strain>
    </source>
</reference>
<evidence type="ECO:0000313" key="4">
    <source>
        <dbReference type="Proteomes" id="UP000247973"/>
    </source>
</evidence>
<keyword evidence="1" id="KW-0732">Signal</keyword>
<proteinExistence type="predicted"/>
<dbReference type="OrthoDB" id="100605at2"/>
<feature type="chain" id="PRO_5015938927" evidence="1">
    <location>
        <begin position="23"/>
        <end position="365"/>
    </location>
</feature>
<protein>
    <submittedName>
        <fullName evidence="3">Carbohydrate binding protein with CBM9 domain</fullName>
    </submittedName>
</protein>
<dbReference type="GO" id="GO:0004553">
    <property type="term" value="F:hydrolase activity, hydrolyzing O-glycosyl compounds"/>
    <property type="evidence" value="ECO:0007669"/>
    <property type="project" value="InterPro"/>
</dbReference>
<dbReference type="GO" id="GO:0030246">
    <property type="term" value="F:carbohydrate binding"/>
    <property type="evidence" value="ECO:0007669"/>
    <property type="project" value="InterPro"/>
</dbReference>
<dbReference type="RefSeq" id="WP_110311423.1">
    <property type="nucleotide sequence ID" value="NZ_QICL01000019.1"/>
</dbReference>
<dbReference type="PANTHER" id="PTHR35532">
    <property type="entry name" value="SIMILAR TO POLYHYDROXYALKANOATE DEPOLYMERASE"/>
    <property type="match status" value="1"/>
</dbReference>
<dbReference type="GO" id="GO:0016052">
    <property type="term" value="P:carbohydrate catabolic process"/>
    <property type="evidence" value="ECO:0007669"/>
    <property type="project" value="InterPro"/>
</dbReference>
<evidence type="ECO:0000256" key="1">
    <source>
        <dbReference type="SAM" id="SignalP"/>
    </source>
</evidence>
<evidence type="ECO:0000259" key="2">
    <source>
        <dbReference type="Pfam" id="PF06452"/>
    </source>
</evidence>
<dbReference type="InterPro" id="IPR010502">
    <property type="entry name" value="Carb-bd_dom_fam9"/>
</dbReference>
<dbReference type="PANTHER" id="PTHR35532:SF5">
    <property type="entry name" value="CARBOHYDRATE-BINDING DOMAIN-CONTAINING PROTEIN"/>
    <property type="match status" value="1"/>
</dbReference>
<feature type="domain" description="Carbohydrate-binding" evidence="2">
    <location>
        <begin position="51"/>
        <end position="202"/>
    </location>
</feature>
<organism evidence="3 4">
    <name type="scientific">Dysgonomonas alginatilytica</name>
    <dbReference type="NCBI Taxonomy" id="1605892"/>
    <lineage>
        <taxon>Bacteria</taxon>
        <taxon>Pseudomonadati</taxon>
        <taxon>Bacteroidota</taxon>
        <taxon>Bacteroidia</taxon>
        <taxon>Bacteroidales</taxon>
        <taxon>Dysgonomonadaceae</taxon>
        <taxon>Dysgonomonas</taxon>
    </lineage>
</organism>
<dbReference type="CDD" id="cd09620">
    <property type="entry name" value="CBM9_like_3"/>
    <property type="match status" value="1"/>
</dbReference>
<comment type="caution">
    <text evidence="3">The sequence shown here is derived from an EMBL/GenBank/DDBJ whole genome shotgun (WGS) entry which is preliminary data.</text>
</comment>
<sequence length="365" mass="42113">MKKHYFAALILGAVGCIPTLFAQTKDFKGLEHLFTLPESYVVGYTATAPVIDGNINDQVWKSAQWTGSFRDIEGDLKPKPYYDTKVKMLWDSTYLYIAADMVDEHVWAYLTERDQVVFFDNDFEVFINPVNTSHQYFEYEINALNTVFDLFLPKPYRSGSGALISWDSNRLKHGVHIYGSLNDPSDKDKGWTVELAIPFADITVANITNIPKNGDIWRLNFSRVQWETEVSGNKYVKKRDVNNKTLPENNWVWSPQGIIDMHAPERWGYLQFSTNKAGTKLPEFVLPYTELQRQYLWLVYYKQREYRNAKGKFSRNLQELGIPEVVSIEGKQNKLSMESTSYQFSATISSADSKEIRINNEGLIN</sequence>
<dbReference type="Pfam" id="PF06452">
    <property type="entry name" value="CBM9_1"/>
    <property type="match status" value="1"/>
</dbReference>
<keyword evidence="4" id="KW-1185">Reference proteome</keyword>